<feature type="chain" id="PRO_5022165326" evidence="1">
    <location>
        <begin position="33"/>
        <end position="479"/>
    </location>
</feature>
<dbReference type="KEGG" id="ahel:Q31a_02120"/>
<name>A0A518G012_9BACT</name>
<organism evidence="3 4">
    <name type="scientific">Aureliella helgolandensis</name>
    <dbReference type="NCBI Taxonomy" id="2527968"/>
    <lineage>
        <taxon>Bacteria</taxon>
        <taxon>Pseudomonadati</taxon>
        <taxon>Planctomycetota</taxon>
        <taxon>Planctomycetia</taxon>
        <taxon>Pirellulales</taxon>
        <taxon>Pirellulaceae</taxon>
        <taxon>Aureliella</taxon>
    </lineage>
</organism>
<dbReference type="GO" id="GO:0050116">
    <property type="term" value="F:N,N-dimethylformamidase activity"/>
    <property type="evidence" value="ECO:0007669"/>
    <property type="project" value="UniProtKB-EC"/>
</dbReference>
<dbReference type="EC" id="3.5.1.56" evidence="3"/>
<dbReference type="Pfam" id="PF20254">
    <property type="entry name" value="DMFA2_C"/>
    <property type="match status" value="1"/>
</dbReference>
<reference evidence="3 4" key="1">
    <citation type="submission" date="2019-02" db="EMBL/GenBank/DDBJ databases">
        <title>Deep-cultivation of Planctomycetes and their phenomic and genomic characterization uncovers novel biology.</title>
        <authorList>
            <person name="Wiegand S."/>
            <person name="Jogler M."/>
            <person name="Boedeker C."/>
            <person name="Pinto D."/>
            <person name="Vollmers J."/>
            <person name="Rivas-Marin E."/>
            <person name="Kohn T."/>
            <person name="Peeters S.H."/>
            <person name="Heuer A."/>
            <person name="Rast P."/>
            <person name="Oberbeckmann S."/>
            <person name="Bunk B."/>
            <person name="Jeske O."/>
            <person name="Meyerdierks A."/>
            <person name="Storesund J.E."/>
            <person name="Kallscheuer N."/>
            <person name="Luecker S."/>
            <person name="Lage O.M."/>
            <person name="Pohl T."/>
            <person name="Merkel B.J."/>
            <person name="Hornburger P."/>
            <person name="Mueller R.-W."/>
            <person name="Bruemmer F."/>
            <person name="Labrenz M."/>
            <person name="Spormann A.M."/>
            <person name="Op den Camp H."/>
            <person name="Overmann J."/>
            <person name="Amann R."/>
            <person name="Jetten M.S.M."/>
            <person name="Mascher T."/>
            <person name="Medema M.H."/>
            <person name="Devos D.P."/>
            <person name="Kaster A.-K."/>
            <person name="Ovreas L."/>
            <person name="Rohde M."/>
            <person name="Galperin M.Y."/>
            <person name="Jogler C."/>
        </authorList>
    </citation>
    <scope>NUCLEOTIDE SEQUENCE [LARGE SCALE GENOMIC DNA]</scope>
    <source>
        <strain evidence="3 4">Q31a</strain>
    </source>
</reference>
<dbReference type="AlphaFoldDB" id="A0A518G012"/>
<dbReference type="Proteomes" id="UP000318017">
    <property type="component" value="Chromosome"/>
</dbReference>
<dbReference type="RefSeq" id="WP_197355993.1">
    <property type="nucleotide sequence ID" value="NZ_CP036298.1"/>
</dbReference>
<keyword evidence="4" id="KW-1185">Reference proteome</keyword>
<feature type="signal peptide" evidence="1">
    <location>
        <begin position="1"/>
        <end position="32"/>
    </location>
</feature>
<dbReference type="EMBL" id="CP036298">
    <property type="protein sequence ID" value="QDV21933.1"/>
    <property type="molecule type" value="Genomic_DNA"/>
</dbReference>
<evidence type="ECO:0000259" key="2">
    <source>
        <dbReference type="Pfam" id="PF20254"/>
    </source>
</evidence>
<evidence type="ECO:0000313" key="3">
    <source>
        <dbReference type="EMBL" id="QDV21933.1"/>
    </source>
</evidence>
<gene>
    <name evidence="3" type="primary">dmfA2</name>
    <name evidence="3" type="ORF">Q31a_02120</name>
</gene>
<evidence type="ECO:0000256" key="1">
    <source>
        <dbReference type="SAM" id="SignalP"/>
    </source>
</evidence>
<evidence type="ECO:0000313" key="4">
    <source>
        <dbReference type="Proteomes" id="UP000318017"/>
    </source>
</evidence>
<keyword evidence="3" id="KW-0378">Hydrolase</keyword>
<dbReference type="InterPro" id="IPR029062">
    <property type="entry name" value="Class_I_gatase-like"/>
</dbReference>
<dbReference type="SUPFAM" id="SSF52317">
    <property type="entry name" value="Class I glutamine amidotransferase-like"/>
    <property type="match status" value="1"/>
</dbReference>
<sequence precursor="true">MPQPAFTTARCTLLLTASLGLTSLLSVFPASNCRAEQLQPTSPFLVGYANQVSYAPGEEVELRLSSSCPQVDLVVERVGAKREEVYRHSAIPCSPQPIPDRASSDGCNWTITHRLTVAQDWKSGYYEVSLHGRQPDQAAAAGSLFFIVRAAPSASQSKILLQLSTNTYNAYTNWGGHSLYGYHDRDGIQGHRVSFDRPIHSQFGKWELPFVQWAEANGYNLDYAANSDLEFHPEILENYQLILSVGHDEYWSAPMRDHLEAYIAGGGNVAFFSGNTCCWQVRSEDQGRALTSWKQSYNMDPLYRTGDHALLSTAWSHHLVDRPENSLTGVGFLWGGYQRSHGQFMDGPGAYTVHRPDHWLLEGTRLERGQSFGGNDTIVGYECDGCEMEWRDGLPFPTHRDGTPEGFTILGTCPARWAPGDSLWYDRFPADRIGASVLGTYTRGGTVVTCGSTDWAHGLAGNDPAVVRITRNALDRLSK</sequence>
<dbReference type="Gene3D" id="3.40.50.880">
    <property type="match status" value="1"/>
</dbReference>
<proteinExistence type="predicted"/>
<protein>
    <submittedName>
        <fullName evidence="3">N,N-dimethylformamidase beta subunit</fullName>
        <ecNumber evidence="3">3.5.1.56</ecNumber>
    </submittedName>
</protein>
<keyword evidence="1" id="KW-0732">Signal</keyword>
<feature type="domain" description="N,N-dimethylformamidase beta subunit-like C-terminal" evidence="2">
    <location>
        <begin position="83"/>
        <end position="460"/>
    </location>
</feature>
<dbReference type="InterPro" id="IPR046540">
    <property type="entry name" value="DMFA2_C"/>
</dbReference>
<accession>A0A518G012</accession>